<organism evidence="8 9">
    <name type="scientific">Ceratodon purpureus</name>
    <name type="common">Fire moss</name>
    <name type="synonym">Dicranum purpureum</name>
    <dbReference type="NCBI Taxonomy" id="3225"/>
    <lineage>
        <taxon>Eukaryota</taxon>
        <taxon>Viridiplantae</taxon>
        <taxon>Streptophyta</taxon>
        <taxon>Embryophyta</taxon>
        <taxon>Bryophyta</taxon>
        <taxon>Bryophytina</taxon>
        <taxon>Bryopsida</taxon>
        <taxon>Dicranidae</taxon>
        <taxon>Pseudoditrichales</taxon>
        <taxon>Ditrichaceae</taxon>
        <taxon>Ceratodon</taxon>
    </lineage>
</organism>
<name>A0A8T0I2E3_CERPU</name>
<dbReference type="SUPFAM" id="SSF54416">
    <property type="entry name" value="Amine oxidase N-terminal region"/>
    <property type="match status" value="2"/>
</dbReference>
<keyword evidence="3 4" id="KW-0408">Iron</keyword>
<evidence type="ECO:0000256" key="4">
    <source>
        <dbReference type="PIRSR" id="PIRSR600898-1"/>
    </source>
</evidence>
<evidence type="ECO:0000313" key="9">
    <source>
        <dbReference type="Proteomes" id="UP000822688"/>
    </source>
</evidence>
<evidence type="ECO:0000313" key="8">
    <source>
        <dbReference type="EMBL" id="KAG0577614.1"/>
    </source>
</evidence>
<accession>A0A8T0I2E3</accession>
<comment type="similarity">
    <text evidence="5">Belongs to the copper/topaquinone oxidase family.</text>
</comment>
<dbReference type="Gene3D" id="3.10.450.40">
    <property type="match status" value="2"/>
</dbReference>
<keyword evidence="4" id="KW-0349">Heme</keyword>
<dbReference type="InterPro" id="IPR000898">
    <property type="entry name" value="Indolamine_dOase"/>
</dbReference>
<evidence type="ECO:0000259" key="7">
    <source>
        <dbReference type="Pfam" id="PF02728"/>
    </source>
</evidence>
<dbReference type="InterPro" id="IPR037217">
    <property type="entry name" value="Trp/Indoleamine_2_3_dOase-like"/>
</dbReference>
<dbReference type="InterPro" id="IPR000269">
    <property type="entry name" value="Cu_amine_oxidase"/>
</dbReference>
<protein>
    <recommendedName>
        <fullName evidence="5">Amine oxidase</fullName>
        <ecNumber evidence="5">1.4.3.-</ecNumber>
    </recommendedName>
</protein>
<dbReference type="SUPFAM" id="SSF140959">
    <property type="entry name" value="Indolic compounds 2,3-dioxygenase-like"/>
    <property type="match status" value="1"/>
</dbReference>
<dbReference type="GO" id="GO:0008131">
    <property type="term" value="F:primary methylamine oxidase activity"/>
    <property type="evidence" value="ECO:0007669"/>
    <property type="project" value="InterPro"/>
</dbReference>
<dbReference type="GO" id="GO:0005507">
    <property type="term" value="F:copper ion binding"/>
    <property type="evidence" value="ECO:0007669"/>
    <property type="project" value="InterPro"/>
</dbReference>
<evidence type="ECO:0000256" key="2">
    <source>
        <dbReference type="ARBA" id="ARBA00022723"/>
    </source>
</evidence>
<dbReference type="AlphaFoldDB" id="A0A8T0I2E3"/>
<feature type="binding site" description="proximal binding residue" evidence="4">
    <location>
        <position position="728"/>
    </location>
    <ligand>
        <name>heme b</name>
        <dbReference type="ChEBI" id="CHEBI:60344"/>
    </ligand>
    <ligandPart>
        <name>Fe</name>
        <dbReference type="ChEBI" id="CHEBI:18248"/>
    </ligandPart>
</feature>
<keyword evidence="9" id="KW-1185">Reference proteome</keyword>
<dbReference type="EC" id="1.4.3.-" evidence="5"/>
<dbReference type="Gene3D" id="1.20.58.480">
    <property type="match status" value="1"/>
</dbReference>
<dbReference type="InterPro" id="IPR016182">
    <property type="entry name" value="Cu_amine_oxidase_N-reg"/>
</dbReference>
<comment type="cofactor">
    <cofactor evidence="5">
        <name>Cu cation</name>
        <dbReference type="ChEBI" id="CHEBI:23378"/>
    </cofactor>
    <text evidence="5">Contains 1 topaquinone per subunit.</text>
</comment>
<dbReference type="GO" id="GO:0048038">
    <property type="term" value="F:quinone binding"/>
    <property type="evidence" value="ECO:0007669"/>
    <property type="project" value="InterPro"/>
</dbReference>
<dbReference type="Pfam" id="PF01231">
    <property type="entry name" value="IDO"/>
    <property type="match status" value="1"/>
</dbReference>
<comment type="similarity">
    <text evidence="1">Belongs to the indoleamine 2,3-dioxygenase family.</text>
</comment>
<dbReference type="GO" id="GO:0016702">
    <property type="term" value="F:oxidoreductase activity, acting on single donors with incorporation of molecular oxygen, incorporation of two atoms of oxygen"/>
    <property type="evidence" value="ECO:0007669"/>
    <property type="project" value="UniProtKB-ARBA"/>
</dbReference>
<keyword evidence="6" id="KW-0732">Signal</keyword>
<dbReference type="GO" id="GO:0009308">
    <property type="term" value="P:amine metabolic process"/>
    <property type="evidence" value="ECO:0007669"/>
    <property type="project" value="UniProtKB-UniRule"/>
</dbReference>
<feature type="domain" description="Copper amine oxidase N3-terminal" evidence="7">
    <location>
        <begin position="157"/>
        <end position="237"/>
    </location>
</feature>
<evidence type="ECO:0000256" key="3">
    <source>
        <dbReference type="ARBA" id="ARBA00023004"/>
    </source>
</evidence>
<reference evidence="8" key="1">
    <citation type="submission" date="2020-06" db="EMBL/GenBank/DDBJ databases">
        <title>WGS assembly of Ceratodon purpureus strain R40.</title>
        <authorList>
            <person name="Carey S.B."/>
            <person name="Jenkins J."/>
            <person name="Shu S."/>
            <person name="Lovell J.T."/>
            <person name="Sreedasyam A."/>
            <person name="Maumus F."/>
            <person name="Tiley G.P."/>
            <person name="Fernandez-Pozo N."/>
            <person name="Barry K."/>
            <person name="Chen C."/>
            <person name="Wang M."/>
            <person name="Lipzen A."/>
            <person name="Daum C."/>
            <person name="Saski C.A."/>
            <person name="Payton A.C."/>
            <person name="Mcbreen J.C."/>
            <person name="Conrad R.E."/>
            <person name="Kollar L.M."/>
            <person name="Olsson S."/>
            <person name="Huttunen S."/>
            <person name="Landis J.B."/>
            <person name="Wickett N.J."/>
            <person name="Johnson M.G."/>
            <person name="Rensing S.A."/>
            <person name="Grimwood J."/>
            <person name="Schmutz J."/>
            <person name="Mcdaniel S.F."/>
        </authorList>
    </citation>
    <scope>NUCLEOTIDE SEQUENCE</scope>
    <source>
        <strain evidence="8">R40</strain>
    </source>
</reference>
<dbReference type="GO" id="GO:0020037">
    <property type="term" value="F:heme binding"/>
    <property type="evidence" value="ECO:0007669"/>
    <property type="project" value="InterPro"/>
</dbReference>
<dbReference type="PANTHER" id="PTHR10638">
    <property type="entry name" value="COPPER AMINE OXIDASE"/>
    <property type="match status" value="1"/>
</dbReference>
<feature type="chain" id="PRO_5035760833" description="Amine oxidase" evidence="6">
    <location>
        <begin position="19"/>
        <end position="776"/>
    </location>
</feature>
<dbReference type="EMBL" id="CM026425">
    <property type="protein sequence ID" value="KAG0577614.1"/>
    <property type="molecule type" value="Genomic_DNA"/>
</dbReference>
<sequence length="776" mass="87262">MAHQWTLTLKLMLAGCLTLLLIISCDIRSQSSHDSQEVLGKPRNESRLWIEDVKHPLDPLPSAVCMTLQSVLREASLLGGDKQVLISVVLDDRLKDEVLASKPGTSISPQHAEVVMTINTKLRKIIVDVSGSGRIVENKEIPGSGYPALSEEAENATAYLPATYQPFLDSIAARGIAIDDVYCEAASPGWFNVSAEENRILVYLACYDTNGTANVYMRPLEGLTIVVDTTEMKIIRYLDLLKAPAMPTSEGTDYRFAAQKGLFLTFLKPVVIEHSSFTLDGHIVKWAGWEFHVRPNLIIIISLLAIDILAILLSSDWKRRVSAWFGILFKFLVSPRDLDRGPARTPIKKVREITTYSDCHETASLLTQLIAEDGAGSWPPRSNHDGAAWPAPLRPYQETYLELGPLLPSAKPSTDDEANRSRIADFRSKFREQLRSRVDLARVRGLLEAADAGRWDVFPRDTYNAFYCCVGISRHAYRWGVIPVVRVAQFERQVDLPAELVEPWERMQRHFGCTSQAGNQMSNHVLNFDPNGRRIYKINEGLDEVVLKSEEAFARIFHEVEVLGLPMYHDMVDAITAFARDDKATCAQHVSRIAQKLSPLLHAYYDRLHNKTIAHSAWLSNVQGFYAWGAGHPGKDGEPWVQYDGLSGNQALLFMALDAFLGIEPYLATRDAERNIPRRQRALCRSLEKHSFRARIHVNSEGTSDVDCRIQADFEQILKSLRTFRSAHRGRAKVYLSVPAPERQPMTAGKSLLKDNTKDSLAFLDEFMVRRLKQTV</sequence>
<gene>
    <name evidence="8" type="ORF">KC19_5G167900</name>
</gene>
<evidence type="ECO:0000256" key="5">
    <source>
        <dbReference type="RuleBase" id="RU000672"/>
    </source>
</evidence>
<dbReference type="PANTHER" id="PTHR10638:SF41">
    <property type="entry name" value="AMINE OXIDASE"/>
    <property type="match status" value="1"/>
</dbReference>
<keyword evidence="5" id="KW-0560">Oxidoreductase</keyword>
<evidence type="ECO:0000256" key="6">
    <source>
        <dbReference type="SAM" id="SignalP"/>
    </source>
</evidence>
<dbReference type="Pfam" id="PF02728">
    <property type="entry name" value="Cu_amine_oxidN3"/>
    <property type="match status" value="1"/>
</dbReference>
<proteinExistence type="inferred from homology"/>
<feature type="signal peptide" evidence="6">
    <location>
        <begin position="1"/>
        <end position="18"/>
    </location>
</feature>
<comment type="PTM">
    <text evidence="5">Topaquinone (TPQ) is generated by copper-dependent autoxidation of a specific tyrosyl residue.</text>
</comment>
<keyword evidence="5" id="KW-0186">Copper</keyword>
<dbReference type="InterPro" id="IPR015802">
    <property type="entry name" value="Cu_amine_oxidase_N3"/>
</dbReference>
<evidence type="ECO:0000256" key="1">
    <source>
        <dbReference type="ARBA" id="ARBA00007119"/>
    </source>
</evidence>
<keyword evidence="2 4" id="KW-0479">Metal-binding</keyword>
<dbReference type="GO" id="GO:0019441">
    <property type="term" value="P:L-tryptophan catabolic process to kynurenine"/>
    <property type="evidence" value="ECO:0007669"/>
    <property type="project" value="InterPro"/>
</dbReference>
<dbReference type="Proteomes" id="UP000822688">
    <property type="component" value="Chromosome 5"/>
</dbReference>
<keyword evidence="5" id="KW-0801">TPQ</keyword>
<comment type="caution">
    <text evidence="8">The sequence shown here is derived from an EMBL/GenBank/DDBJ whole genome shotgun (WGS) entry which is preliminary data.</text>
</comment>